<evidence type="ECO:0000259" key="2">
    <source>
        <dbReference type="Pfam" id="PF01345"/>
    </source>
</evidence>
<dbReference type="Gene3D" id="2.60.40.740">
    <property type="match status" value="10"/>
</dbReference>
<dbReference type="NCBIfam" id="TIGR01451">
    <property type="entry name" value="B_ant_repeat"/>
    <property type="match status" value="4"/>
</dbReference>
<evidence type="ECO:0000256" key="1">
    <source>
        <dbReference type="SAM" id="MobiDB-lite"/>
    </source>
</evidence>
<dbReference type="InterPro" id="IPR051172">
    <property type="entry name" value="Chlamydia_OmcB"/>
</dbReference>
<dbReference type="PANTHER" id="PTHR34819">
    <property type="entry name" value="LARGE CYSTEINE-RICH PERIPLASMIC PROTEIN OMCB"/>
    <property type="match status" value="1"/>
</dbReference>
<evidence type="ECO:0000313" key="4">
    <source>
        <dbReference type="Proteomes" id="UP000698752"/>
    </source>
</evidence>
<name>A0ABS5EF19_9PROT</name>
<feature type="domain" description="DUF11" evidence="2">
    <location>
        <begin position="2338"/>
        <end position="2441"/>
    </location>
</feature>
<proteinExistence type="predicted"/>
<reference evidence="4" key="1">
    <citation type="journal article" date="2021" name="Syst. Appl. Microbiol.">
        <title>Roseomonas hellenica sp. nov., isolated from roots of wild-growing Alkanna tinctoria.</title>
        <authorList>
            <person name="Rat A."/>
            <person name="Naranjo H.D."/>
            <person name="Lebbe L."/>
            <person name="Cnockaert M."/>
            <person name="Krigas N."/>
            <person name="Grigoriadou K."/>
            <person name="Maloupa E."/>
            <person name="Willems A."/>
        </authorList>
    </citation>
    <scope>NUCLEOTIDE SEQUENCE [LARGE SCALE GENOMIC DNA]</scope>
    <source>
        <strain evidence="4">LMG 31159</strain>
    </source>
</reference>
<dbReference type="RefSeq" id="WP_211867712.1">
    <property type="nucleotide sequence ID" value="NZ_JAAEDI010000007.1"/>
</dbReference>
<dbReference type="EMBL" id="JAAEDI010000007">
    <property type="protein sequence ID" value="MBR0649618.1"/>
    <property type="molecule type" value="Genomic_DNA"/>
</dbReference>
<feature type="region of interest" description="Disordered" evidence="1">
    <location>
        <begin position="2744"/>
        <end position="2765"/>
    </location>
</feature>
<dbReference type="Proteomes" id="UP000698752">
    <property type="component" value="Unassembled WGS sequence"/>
</dbReference>
<sequence>MLEERVLLAAQPVTTISSDPTPLVGEQAHLTVTFQNQPDGSGGSDVGYAPYVDLVLPQNGADGAGVGSTSPNENDGVTFVGATYLGQSVQSTVLEFDANGQATHPFAKDASGNLRVVNAADYGASAGDQLVVMRLPFGSFVPSQPAAAIDVTVQVSNLADVDTPLPVSAVGGFALGRDATDNPTTDAPVLGATASGTVTPKLLTFDKVYNGPEGETTTGPNFPRSFTVSLDIAAGQTLTNATFTDLLPDGLVVVGAPVLSGLPGTASYDPIAHTVTATLNGSYVGVAGVDGTLTITFYIGETMAPGDPGTPVLDPATGAPRTLENNVTATVDWTPIDTRDAQQTITIDEPGPEATVIARSIATQKTQVIEVDAGAPGLGPGDTLRYTIDVQISDYFQFQGLTLTDLMSDGQSYVDGSATLLVFEGGSTAGSGNFTAPNIVVTRDPMTGVTTFRFLVSDQLLANGAMDALLTGGEFAGSATVLRISYEAVIGSTFLGTGQPVVQGDSISNSVSVGAEVVDGGTPTGNIPDDTSQSGGTITTGSITKVVYAINGTLVVPGAAVEIGAGDLVTYRIKYDLPQSLADDLILTDYLPLPIFTVAGLGTTIAGTPGATPPAENVIQWGPDAAAFLAVLSQAPLVTIDAANNSFAVEFLDLYPGSTLATSADLLFTVRVIDAPFGDGLLMTNTVQGVELTPTGTVIAESAAITTVTLTEPELRITKGIVATDNPAGIFSPGAVAPVVFNAPGSAGVRFIGTIDSTNLAATPIDSNLGNVDAGDLVTFAVVIENRGRGINGAFDIRMGDDHPDGYVIPPLGLNLQVTDGAGNALAYILTPTATGAIVELIDPVGRGALASYAPTGGANIVVITYDLLVTDLVEARSVHSNLAEVENYAAVEGGVDRVPTTTEQTTDTAETLISDPTMDKQIVDTSLPQTGSSADNPAFPDLNIGETITFDLTVTLQEGRLQGFIVEDRLPVSPGRLDYVTAQLVSIGSNLFAADGSGAVIGALGPPTIDVIGNVIRFTFADDVINVPDNVVSSGDRIVLRVTAVAADVPGNAPGVDLVNTAALMFTASGQVVTITDTATAEIVGPAFILTKDADRDFVQGNDIVTYTVTYAPIASNTAGPVFDAILTDPLLPGLLTLVSGSAFIVTGPAGGATISEAGGVITVTAPVIMPGETVVITYQALVSPTVLAGSILPNTASGRADSFPGTNPLGVEREFTQSATATVQVPGPGIAKTVVAADTSLPETGSDRFDSSRPDLAIGEVVTYRIVVTLPEAVTQFVTFADYLPLPFGAATDGLFEFLDAQLVRTGSNITISNPGALTPVDRNGDGIADGVEWSVGTATNAADGIFDARDQLEFTVTARVRDDPSNRVGNAPINTSTVTFDTGGVITSVSDTAQVDIVEPNMAIDKTASAVGGDGGDRIDYTVVARVPSFQDGPAYDVVLTDTVPEGMEIDPSSLTFIGATLPGATLAYNVLTRQIVVTVPVMTYEGGAVSFAYSTIVANTVRPDQILVNTASVIFDSHPGDPGTIYQRDYGPVQDSENFIVSRPVLTKAISGTDIASTRILELARLTEDVAVGETVTYLISVAMPEVTTNLVLTDILPIAMGANPIAGDMEWISSRIVSIGANLRFGPGGPSIGDVGVVSDTNGDGLLDTIIWNLGFVTNLADNAVTSADILVFEVEGRVVNRPSNAPGDQLTNSALLEYTRAADPNGLLTASASVEIVSPELTIDKAADIATGDAGDIVTYTVTITHDQLSTSDGYNLVLTDTLAPGLQLVAGSVTATLANSLGTFSIRVGNGVGDMRVEVALSQLSEALALADGVLTVTYQARLTDSVRHDDVLTNTASLTWQSAPLGFPEARPDSATDTATVTVVLAEAIEKTVVDTSLPETTSAYFDPSLPDLAIGETVTYEIRLTLGEGTQKVLVADALPAGLDFVSGSVVSIGSGISNTSIGVGAIPVLSGGQVTFDFGAGVVNTGNNIADDGVIVMRVVARVLPGVNVAGDVLTNQATFTTDTRSFAASTDVEVVAPEVTITKTASITTGDAGDLVTFTVTLMQTTNATAPLYDLTVADTLPAGYVLVAGSATASRGTVGESGNTVTLTLNGAALLPADDPTTAGIDESAVTITYSVRLADTVQPGQVITNTAVYLGATAPGGGPTTETLTDQASAIVTVAMPVAIDKQIVATSLPETGTGQFDPTLTDLAQGESVTYRIVATLSEGTQTLLIEDLLPGELELVSAAVTAVGAGLPPGLTGIANSGTGQQLRFDFGTVVNTGNNNTADGTVTIEVVARVRDASPIAAGTVLTNAAQVTIASPDNPAAPGGTQTATDSTSAEIVAPEVTIVKSVDQLTGDAGDRFTYTVTVQHAAGSSSAAYDLVVEDVLDAVFVPVSVSSSAGTATISGNVIRVTLPSFLTTDAPVVVTYVVAFRDTVQPGQVVGNTATLDFDSSAGTGGIPGSGQASAQDVTGVFTLDLSKAIIATSLPETGMSQFDPALTDLAVGETVTYQIVATLAEGTQTLVVSDTLPAGLELLSAAVTGVGAGLPGSLASIANTGTGQGILFDFGTVVNTGNNIGGDGTVTITVVARVLDIAGNQAGTVMTNAAQAVVTAPDDPQRPGGTLTDDAATSAEIVEPELVIDKTAPPGFVAAGETILYTVTLTHQPGSTSAAYDVVLQDLLADPYLDLVAGSVTTNLGTIVLGNGAGDSVVRVEVPVLALGQTVTVTFTARVAADAPGGVTLTNTVTDTFDSNAGAGGRPDGGQDSTQTPGAPSLVKQIVATSNPDTGTGQFNPVLPDLAIGETLTYRLTITLPQGTTENLVLADLLPASLQPLAARLVSVGSGLTAGAPLITINGQSIALAFGTVVNGSGDTVGAEDQITIEIDAQVIDASGISAGDTIINDGGATFTIGGRDGTLQVTAPAELVEPVLDIVKQVDVTSGDAGDLFTYTVTITHDATSTAAAYDLLLTDTLDARFVPVSVTASVGTAEILGNQIRLTVPRLLVADAPITLTYVVRFTDAVEQGQVIGNTAQLGWDSKPGTGGRPDAGQASAPDLTVVFNPTLTKEIVATSLPQTGSDRFDPTLPDLEIGEVVTYELVVTLSEGTQNLLVTDRVPGGLLAAPFTAFVVSTGAGISAGAGGTLTPSAIFAGDPVAGQTITFDFGTIVNSGDNVTNAGDQIVIRISAVVIDVPLNVNGRQVINAAQAIDFSPSNPGAPGGTITLDASAAAEIVVPRFLLDKTVDHVTGDAGDVFTYTLTVSPAAGTDAPAYDLLIEDALSPFLVVVPGSLTSSAGTATIFGNMIRVEVPVMLPDAAPIIITYRAAFADAIQPGQIVPNVATLDYASAPNLAARNFGDDAEASVRAEFVLGLTKDIVATSLPETGTAYFDPTLPDVAAGETVTFHITATLSEGTQRLVITDTLPPGLIAESARLVGLGAGIAAGAPVITITDGRVVFDFGIVVNSGDNIAGDQIVVEIVARLNATPPAGTVLTNGAVADVTAPADPTVPGGRLTASDTASAEAVAAVLTIDKQVTPTTVSLGEPITYALILSHAPNSTAPAYEVVVQDPLSDASLKLVAGSVVTSAGTVIIGNGAGDSTIVVSLPLLMPGQVLTITFQARAVGVPVPDGIAPNTSTFSSTSAPGVVPAGFLRPDSGQDSAQVQIVSSSPPPSEGSLFADFEDAFRRIARNTIPAPTVLSGTAAPGASVTLGLINAFGEQITIVGVMADTGGNWIANPVPSGPGARAEDPSLSGLATLAGRTSQPAGASSLPALASYSSTPSANTAPFTVIAGEAPAAFDTRSGMDRLHLTFGGVVQAGGVFVGAQSSQGAVAAAAAIGAPQLTAPNSLAWNRFALDFAAATAAASVVGR</sequence>
<dbReference type="InterPro" id="IPR001434">
    <property type="entry name" value="OmcB-like_DUF11"/>
</dbReference>
<feature type="domain" description="DUF11" evidence="2">
    <location>
        <begin position="2632"/>
        <end position="2747"/>
    </location>
</feature>
<feature type="domain" description="DUF11" evidence="2">
    <location>
        <begin position="2923"/>
        <end position="3026"/>
    </location>
</feature>
<gene>
    <name evidence="3" type="ORF">GXW78_08095</name>
</gene>
<organism evidence="3 4">
    <name type="scientific">Neoroseomonas terrae</name>
    <dbReference type="NCBI Taxonomy" id="424799"/>
    <lineage>
        <taxon>Bacteria</taxon>
        <taxon>Pseudomonadati</taxon>
        <taxon>Pseudomonadota</taxon>
        <taxon>Alphaproteobacteria</taxon>
        <taxon>Acetobacterales</taxon>
        <taxon>Acetobacteraceae</taxon>
        <taxon>Neoroseomonas</taxon>
    </lineage>
</organism>
<dbReference type="InterPro" id="IPR026466">
    <property type="entry name" value="Fim_isopep_form_D2_dom"/>
</dbReference>
<dbReference type="NCBIfam" id="TIGR04226">
    <property type="entry name" value="RrgB_K2N_iso_D2"/>
    <property type="match status" value="1"/>
</dbReference>
<dbReference type="PANTHER" id="PTHR34819:SF3">
    <property type="entry name" value="CELL SURFACE PROTEIN"/>
    <property type="match status" value="1"/>
</dbReference>
<dbReference type="SUPFAM" id="SSF49401">
    <property type="entry name" value="Bacterial adhesins"/>
    <property type="match status" value="1"/>
</dbReference>
<evidence type="ECO:0000313" key="3">
    <source>
        <dbReference type="EMBL" id="MBR0649618.1"/>
    </source>
</evidence>
<accession>A0ABS5EF19</accession>
<dbReference type="InterPro" id="IPR047589">
    <property type="entry name" value="DUF11_rpt"/>
</dbReference>
<dbReference type="Pfam" id="PF01345">
    <property type="entry name" value="DUF11"/>
    <property type="match status" value="3"/>
</dbReference>
<comment type="caution">
    <text evidence="3">The sequence shown here is derived from an EMBL/GenBank/DDBJ whole genome shotgun (WGS) entry which is preliminary data.</text>
</comment>
<keyword evidence="4" id="KW-1185">Reference proteome</keyword>
<protein>
    <submittedName>
        <fullName evidence="3">Isopeptide-forming domain-containing fimbrial protein</fullName>
    </submittedName>
</protein>
<dbReference type="InterPro" id="IPR008966">
    <property type="entry name" value="Adhesion_dom_sf"/>
</dbReference>